<proteinExistence type="predicted"/>
<keyword evidence="2" id="KW-1185">Reference proteome</keyword>
<protein>
    <submittedName>
        <fullName evidence="1">Uncharacterized protein</fullName>
    </submittedName>
</protein>
<accession>A0ABV2SLD9</accession>
<sequence length="101" mass="11191">MNDCPGWSGFILTGWTEPGLQANSLFFSFLMTFSCEELFSSVSLNSKTMLSIHGCLFLNKGCGAEAVEQVVEKTLSTTTFPHPFITPFYIIHFIHCLTESG</sequence>
<gene>
    <name evidence="1" type="ORF">V5J35_003781</name>
</gene>
<dbReference type="Proteomes" id="UP001549366">
    <property type="component" value="Unassembled WGS sequence"/>
</dbReference>
<dbReference type="EMBL" id="JBEWTB010000002">
    <property type="protein sequence ID" value="MET4758589.1"/>
    <property type="molecule type" value="Genomic_DNA"/>
</dbReference>
<reference evidence="1 2" key="1">
    <citation type="submission" date="2024-06" db="EMBL/GenBank/DDBJ databases">
        <title>Genomic Encyclopedia of Type Strains, Phase V (KMG-V): Genome sequencing to study the core and pangenomes of soil and plant-associated prokaryotes.</title>
        <authorList>
            <person name="Whitman W."/>
        </authorList>
    </citation>
    <scope>NUCLEOTIDE SEQUENCE [LARGE SCALE GENOMIC DNA]</scope>
    <source>
        <strain evidence="1 2">NE40</strain>
    </source>
</reference>
<evidence type="ECO:0000313" key="2">
    <source>
        <dbReference type="Proteomes" id="UP001549366"/>
    </source>
</evidence>
<comment type="caution">
    <text evidence="1">The sequence shown here is derived from an EMBL/GenBank/DDBJ whole genome shotgun (WGS) entry which is preliminary data.</text>
</comment>
<organism evidence="1 2">
    <name type="scientific">Endozoicomonas lisbonensis</name>
    <dbReference type="NCBI Taxonomy" id="3120522"/>
    <lineage>
        <taxon>Bacteria</taxon>
        <taxon>Pseudomonadati</taxon>
        <taxon>Pseudomonadota</taxon>
        <taxon>Gammaproteobacteria</taxon>
        <taxon>Oceanospirillales</taxon>
        <taxon>Endozoicomonadaceae</taxon>
        <taxon>Endozoicomonas</taxon>
    </lineage>
</organism>
<name>A0ABV2SLD9_9GAMM</name>
<evidence type="ECO:0000313" key="1">
    <source>
        <dbReference type="EMBL" id="MET4758589.1"/>
    </source>
</evidence>